<dbReference type="Pfam" id="PF05036">
    <property type="entry name" value="SPOR"/>
    <property type="match status" value="1"/>
</dbReference>
<dbReference type="EMBL" id="JACXLD010000004">
    <property type="protein sequence ID" value="MBD2859055.1"/>
    <property type="molecule type" value="Genomic_DNA"/>
</dbReference>
<name>A0A927GW39_9GAMM</name>
<dbReference type="PANTHER" id="PTHR38687">
    <property type="entry name" value="CELL DIVISION PROTEIN DEDD-RELATED"/>
    <property type="match status" value="1"/>
</dbReference>
<evidence type="ECO:0000313" key="3">
    <source>
        <dbReference type="EMBL" id="MBD2859055.1"/>
    </source>
</evidence>
<feature type="domain" description="SPOR" evidence="2">
    <location>
        <begin position="135"/>
        <end position="214"/>
    </location>
</feature>
<gene>
    <name evidence="3" type="ORF">IB286_08525</name>
</gene>
<dbReference type="SUPFAM" id="SSF110997">
    <property type="entry name" value="Sporulation related repeat"/>
    <property type="match status" value="1"/>
</dbReference>
<dbReference type="InterPro" id="IPR052521">
    <property type="entry name" value="Cell_div_SPOR-domain"/>
</dbReference>
<comment type="caution">
    <text evidence="3">The sequence shown here is derived from an EMBL/GenBank/DDBJ whole genome shotgun (WGS) entry which is preliminary data.</text>
</comment>
<feature type="region of interest" description="Disordered" evidence="1">
    <location>
        <begin position="43"/>
        <end position="71"/>
    </location>
</feature>
<dbReference type="PANTHER" id="PTHR38687:SF1">
    <property type="entry name" value="CELL DIVISION PROTEIN DEDD"/>
    <property type="match status" value="1"/>
</dbReference>
<dbReference type="InterPro" id="IPR036680">
    <property type="entry name" value="SPOR-like_sf"/>
</dbReference>
<organism evidence="3 4">
    <name type="scientific">Spongiibacter pelagi</name>
    <dbReference type="NCBI Taxonomy" id="2760804"/>
    <lineage>
        <taxon>Bacteria</taxon>
        <taxon>Pseudomonadati</taxon>
        <taxon>Pseudomonadota</taxon>
        <taxon>Gammaproteobacteria</taxon>
        <taxon>Cellvibrionales</taxon>
        <taxon>Spongiibacteraceae</taxon>
        <taxon>Spongiibacter</taxon>
    </lineage>
</organism>
<dbReference type="GO" id="GO:0042834">
    <property type="term" value="F:peptidoglycan binding"/>
    <property type="evidence" value="ECO:0007669"/>
    <property type="project" value="InterPro"/>
</dbReference>
<evidence type="ECO:0000259" key="2">
    <source>
        <dbReference type="PROSITE" id="PS51724"/>
    </source>
</evidence>
<keyword evidence="4" id="KW-1185">Reference proteome</keyword>
<dbReference type="PROSITE" id="PS51724">
    <property type="entry name" value="SPOR"/>
    <property type="match status" value="1"/>
</dbReference>
<dbReference type="GO" id="GO:0032506">
    <property type="term" value="P:cytokinetic process"/>
    <property type="evidence" value="ECO:0007669"/>
    <property type="project" value="TreeGrafter"/>
</dbReference>
<protein>
    <submittedName>
        <fullName evidence="3">SPOR domain-containing protein</fullName>
    </submittedName>
</protein>
<proteinExistence type="predicted"/>
<dbReference type="Proteomes" id="UP000610558">
    <property type="component" value="Unassembled WGS sequence"/>
</dbReference>
<accession>A0A927GW39</accession>
<feature type="region of interest" description="Disordered" evidence="1">
    <location>
        <begin position="88"/>
        <end position="135"/>
    </location>
</feature>
<dbReference type="RefSeq" id="WP_190764487.1">
    <property type="nucleotide sequence ID" value="NZ_JACXLD010000004.1"/>
</dbReference>
<sequence>MLRERLVGTLVLLCAGVILWSVLFDSPAEYKLDRTTQIPVAPHIDPVLDRAPKKPQGIPSADTRLVPEQPVLPVSDLAPEEVVMLQPPAPEKQSAPKESVQAEKKPPVSKPTAKVSKPAAEPKTKPANQPILDDNKLPNGWLIQVGSFGQSANAEKLKSKIQDKGYKAYVDYRKTGDRGLYRVLVGPYLAKDLAEAEQAEINTAFKVKSIVTRFEANP</sequence>
<evidence type="ECO:0000313" key="4">
    <source>
        <dbReference type="Proteomes" id="UP000610558"/>
    </source>
</evidence>
<dbReference type="InterPro" id="IPR007730">
    <property type="entry name" value="SPOR-like_dom"/>
</dbReference>
<dbReference type="Gene3D" id="3.30.70.1070">
    <property type="entry name" value="Sporulation related repeat"/>
    <property type="match status" value="1"/>
</dbReference>
<dbReference type="GO" id="GO:0032153">
    <property type="term" value="C:cell division site"/>
    <property type="evidence" value="ECO:0007669"/>
    <property type="project" value="TreeGrafter"/>
</dbReference>
<evidence type="ECO:0000256" key="1">
    <source>
        <dbReference type="SAM" id="MobiDB-lite"/>
    </source>
</evidence>
<reference evidence="3" key="1">
    <citation type="submission" date="2020-09" db="EMBL/GenBank/DDBJ databases">
        <authorList>
            <person name="Yoon J.-W."/>
        </authorList>
    </citation>
    <scope>NUCLEOTIDE SEQUENCE</scope>
    <source>
        <strain evidence="3">KMU-158</strain>
    </source>
</reference>
<dbReference type="AlphaFoldDB" id="A0A927GW39"/>
<dbReference type="GO" id="GO:0030428">
    <property type="term" value="C:cell septum"/>
    <property type="evidence" value="ECO:0007669"/>
    <property type="project" value="TreeGrafter"/>
</dbReference>